<reference evidence="2" key="1">
    <citation type="submission" date="2016-12" db="EMBL/GenBank/DDBJ databases">
        <title>Complete Genome Sequence of Beggiatoa leptomitiformis D-401.</title>
        <authorList>
            <person name="Fomenkov A."/>
            <person name="Vincze T."/>
            <person name="Grabovich M."/>
            <person name="Anton B.P."/>
            <person name="Dubinina G."/>
            <person name="Orlova M."/>
            <person name="Belousova E."/>
            <person name="Roberts R.J."/>
        </authorList>
    </citation>
    <scope>NUCLEOTIDE SEQUENCE [LARGE SCALE GENOMIC DNA]</scope>
    <source>
        <strain evidence="2">D-401</strain>
    </source>
</reference>
<proteinExistence type="predicted"/>
<protein>
    <submittedName>
        <fullName evidence="1">Uncharacterized protein</fullName>
    </submittedName>
</protein>
<dbReference type="AlphaFoldDB" id="A0A2N9YIZ8"/>
<dbReference type="OrthoDB" id="9886813at2"/>
<organism evidence="1 2">
    <name type="scientific">Beggiatoa leptomitoformis</name>
    <dbReference type="NCBI Taxonomy" id="288004"/>
    <lineage>
        <taxon>Bacteria</taxon>
        <taxon>Pseudomonadati</taxon>
        <taxon>Pseudomonadota</taxon>
        <taxon>Gammaproteobacteria</taxon>
        <taxon>Thiotrichales</taxon>
        <taxon>Thiotrichaceae</taxon>
        <taxon>Beggiatoa</taxon>
    </lineage>
</organism>
<dbReference type="KEGG" id="blep:AL038_06290"/>
<name>A0A2N9YIZ8_9GAMM</name>
<dbReference type="EMBL" id="CP018889">
    <property type="protein sequence ID" value="AUI70409.1"/>
    <property type="molecule type" value="Genomic_DNA"/>
</dbReference>
<accession>A0A2N9YIZ8</accession>
<sequence length="63" mass="7701">MNPQYTYLRWIDEICTYLERENIAMNAQQIETLFRPQYENKLTPKQAIVTCWSAINQRRLTKY</sequence>
<evidence type="ECO:0000313" key="2">
    <source>
        <dbReference type="Proteomes" id="UP000234271"/>
    </source>
</evidence>
<dbReference type="Proteomes" id="UP000234271">
    <property type="component" value="Chromosome"/>
</dbReference>
<evidence type="ECO:0000313" key="1">
    <source>
        <dbReference type="EMBL" id="AUI70409.1"/>
    </source>
</evidence>
<keyword evidence="2" id="KW-1185">Reference proteome</keyword>
<gene>
    <name evidence="1" type="ORF">BLE401_18015</name>
</gene>
<dbReference type="RefSeq" id="WP_062150586.1">
    <property type="nucleotide sequence ID" value="NZ_CP012373.2"/>
</dbReference>